<organism evidence="1 2">
    <name type="scientific">Amborella trichopoda</name>
    <dbReference type="NCBI Taxonomy" id="13333"/>
    <lineage>
        <taxon>Eukaryota</taxon>
        <taxon>Viridiplantae</taxon>
        <taxon>Streptophyta</taxon>
        <taxon>Embryophyta</taxon>
        <taxon>Tracheophyta</taxon>
        <taxon>Spermatophyta</taxon>
        <taxon>Magnoliopsida</taxon>
        <taxon>Amborellales</taxon>
        <taxon>Amborellaceae</taxon>
        <taxon>Amborella</taxon>
    </lineage>
</organism>
<reference evidence="2" key="1">
    <citation type="journal article" date="2013" name="Science">
        <title>The Amborella genome and the evolution of flowering plants.</title>
        <authorList>
            <consortium name="Amborella Genome Project"/>
        </authorList>
    </citation>
    <scope>NUCLEOTIDE SEQUENCE [LARGE SCALE GENOMIC DNA]</scope>
</reference>
<gene>
    <name evidence="1" type="ORF">AMTR_s00014p00237110</name>
</gene>
<dbReference type="Gramene" id="ERN09177">
    <property type="protein sequence ID" value="ERN09177"/>
    <property type="gene ID" value="AMTR_s00014p00237110"/>
</dbReference>
<dbReference type="Proteomes" id="UP000017836">
    <property type="component" value="Unassembled WGS sequence"/>
</dbReference>
<protein>
    <submittedName>
        <fullName evidence="1">Uncharacterized protein</fullName>
    </submittedName>
</protein>
<dbReference type="AlphaFoldDB" id="W1PGR9"/>
<dbReference type="EMBL" id="KI393051">
    <property type="protein sequence ID" value="ERN09177.1"/>
    <property type="molecule type" value="Genomic_DNA"/>
</dbReference>
<proteinExistence type="predicted"/>
<accession>W1PGR9</accession>
<dbReference type="HOGENOM" id="CLU_1973483_0_0_1"/>
<evidence type="ECO:0000313" key="2">
    <source>
        <dbReference type="Proteomes" id="UP000017836"/>
    </source>
</evidence>
<evidence type="ECO:0000313" key="1">
    <source>
        <dbReference type="EMBL" id="ERN09177.1"/>
    </source>
</evidence>
<name>W1PGR9_AMBTC</name>
<keyword evidence="2" id="KW-1185">Reference proteome</keyword>
<sequence length="127" mass="14405">MVSKVEIMALESSLTLAQPLPVENTAHEINCCYRGSDVGLSTARLMWAFEGFSTDAITPQRERESFLLRERASLLLLWHLRCGHLCCPVDVRKRASCLERERASQLLLWRVSCGRLCCPIDVRVRAS</sequence>